<dbReference type="EMBL" id="RCSW01000056">
    <property type="protein sequence ID" value="KAF7915556.1"/>
    <property type="molecule type" value="Genomic_DNA"/>
</dbReference>
<name>A0A9P5HNU0_9HELO</name>
<evidence type="ECO:0000313" key="1">
    <source>
        <dbReference type="EMBL" id="KAF7915556.1"/>
    </source>
</evidence>
<dbReference type="RefSeq" id="XP_038726450.1">
    <property type="nucleotide sequence ID" value="XM_038882709.1"/>
</dbReference>
<gene>
    <name evidence="1" type="ORF">EAE97_012195</name>
</gene>
<protein>
    <submittedName>
        <fullName evidence="1">Uncharacterized protein</fullName>
    </submittedName>
</protein>
<keyword evidence="2" id="KW-1185">Reference proteome</keyword>
<comment type="caution">
    <text evidence="1">The sequence shown here is derived from an EMBL/GenBank/DDBJ whole genome shotgun (WGS) entry which is preliminary data.</text>
</comment>
<evidence type="ECO:0000313" key="2">
    <source>
        <dbReference type="Proteomes" id="UP000710849"/>
    </source>
</evidence>
<proteinExistence type="predicted"/>
<accession>A0A9P5HNU0</accession>
<sequence>MSIPNDTKTELSVSLEAFTNKVHEILESAKNKLNESFQYITKILDNIPAKSQTFTRAHWTEVSAILRKEFTVAKNTDEFPNAINRKFDSILKGPRKKSKRSLREMKKDIGKFPDTANTIVKEPLDDG</sequence>
<dbReference type="Proteomes" id="UP000710849">
    <property type="component" value="Unassembled WGS sequence"/>
</dbReference>
<reference evidence="1 2" key="1">
    <citation type="journal article" date="2020" name="Genome Biol. Evol.">
        <title>Comparative genomics of Sclerotiniaceae.</title>
        <authorList>
            <person name="Valero Jimenez C.A."/>
            <person name="Steentjes M."/>
            <person name="Scholten O.E."/>
            <person name="Van Kan J.A.L."/>
        </authorList>
    </citation>
    <scope>NUCLEOTIDE SEQUENCE [LARGE SCALE GENOMIC DNA]</scope>
    <source>
        <strain evidence="1 2">MUCL 94</strain>
    </source>
</reference>
<dbReference type="AlphaFoldDB" id="A0A9P5HNU0"/>
<organism evidence="1 2">
    <name type="scientific">Botrytis byssoidea</name>
    <dbReference type="NCBI Taxonomy" id="139641"/>
    <lineage>
        <taxon>Eukaryota</taxon>
        <taxon>Fungi</taxon>
        <taxon>Dikarya</taxon>
        <taxon>Ascomycota</taxon>
        <taxon>Pezizomycotina</taxon>
        <taxon>Leotiomycetes</taxon>
        <taxon>Helotiales</taxon>
        <taxon>Sclerotiniaceae</taxon>
        <taxon>Botrytis</taxon>
    </lineage>
</organism>
<dbReference type="GeneID" id="62155782"/>